<keyword evidence="3" id="KW-1185">Reference proteome</keyword>
<evidence type="ECO:0000313" key="2">
    <source>
        <dbReference type="EMBL" id="WOX05161.1"/>
    </source>
</evidence>
<dbReference type="Gene3D" id="3.20.20.140">
    <property type="entry name" value="Metal-dependent hydrolases"/>
    <property type="match status" value="1"/>
</dbReference>
<proteinExistence type="predicted"/>
<dbReference type="InterPro" id="IPR016195">
    <property type="entry name" value="Pol/histidinol_Pase-like"/>
</dbReference>
<dbReference type="AlphaFoldDB" id="A0AAU0MY78"/>
<sequence>MSGETTPVANDTEHEAELAENVYFGNFHVHTSYSFDALTNGANTTPADAYRWAKGEAIPAAAAAGVMQIKRPLDFYAVSDHSEYLGVFKKMQDPEHPASKLPIAKEILSKDKKVAFDAYARVLDTMTPGMEDPALADPAIMKPIWQEVIRTADEYYEPGKFTTFPAFEWTSTPAMRNLHRVVVFENSVGVPELPFSTNESEDPQDLWKYMDRARANGATLLAITHNGNASDGLMFPTATADGEPLSAEYIEARIANEPLYEVSQIKGTSETHPSLSPNDEFAGFELWDYLLAASTAAVPEHKKGGYARQAYLDGLSMAAEGRLNPYKFGLIGDSDTHNAAASVEEDNHTGKFGFEATPQKRLDGPLPGDEVNNRRVREFSSGGLAAVWAPENTREAIYAALMRKETYATSGTRMKLRFFGGWNFNENTPGNHNWVEQAYRDGVPMGGELPAAEAGKKPVFLISAMKDNAGANLDRIQVVKGWIENGEQREAIFDVALSDGRSVGDDGKVPPVGNTVDPDTATYTNDIGDSQLSAVWTDENFQLNQHAFYYVRVLEIPTPRWSTHDAKALGRKPREDLPVSIQERGWSSPIWYTPEAKYFAEAVVAEQ</sequence>
<name>A0AAU0MY78_9GAMM</name>
<gene>
    <name evidence="2" type="ORF">R5R33_15655</name>
</gene>
<feature type="region of interest" description="Disordered" evidence="1">
    <location>
        <begin position="350"/>
        <end position="371"/>
    </location>
</feature>
<dbReference type="Pfam" id="PF12228">
    <property type="entry name" value="DUF3604"/>
    <property type="match status" value="1"/>
</dbReference>
<dbReference type="Proteomes" id="UP001302477">
    <property type="component" value="Chromosome"/>
</dbReference>
<dbReference type="InterPro" id="IPR022028">
    <property type="entry name" value="DUF3604"/>
</dbReference>
<dbReference type="KEGG" id="mpaf:R5R33_15655"/>
<protein>
    <submittedName>
        <fullName evidence="2">DUF3604 domain-containing protein</fullName>
    </submittedName>
</protein>
<dbReference type="RefSeq" id="WP_318953635.1">
    <property type="nucleotide sequence ID" value="NZ_CP137555.1"/>
</dbReference>
<dbReference type="SUPFAM" id="SSF89550">
    <property type="entry name" value="PHP domain-like"/>
    <property type="match status" value="1"/>
</dbReference>
<accession>A0AAU0MY78</accession>
<evidence type="ECO:0000313" key="3">
    <source>
        <dbReference type="Proteomes" id="UP001302477"/>
    </source>
</evidence>
<reference evidence="2 3" key="1">
    <citation type="submission" date="2023-10" db="EMBL/GenBank/DDBJ databases">
        <title>Description of Microbulbifer bruguierae sp. nov., isolated from the sediments of mangrove plant Bruguiera sexangula and comparative genomic analyses of the genus Microbulbifer.</title>
        <authorList>
            <person name="Long M."/>
        </authorList>
    </citation>
    <scope>NUCLEOTIDE SEQUENCE [LARGE SCALE GENOMIC DNA]</scope>
    <source>
        <strain evidence="2 3">SPO729</strain>
    </source>
</reference>
<dbReference type="EMBL" id="CP137555">
    <property type="protein sequence ID" value="WOX05161.1"/>
    <property type="molecule type" value="Genomic_DNA"/>
</dbReference>
<organism evidence="2 3">
    <name type="scientific">Microbulbifer pacificus</name>
    <dbReference type="NCBI Taxonomy" id="407164"/>
    <lineage>
        <taxon>Bacteria</taxon>
        <taxon>Pseudomonadati</taxon>
        <taxon>Pseudomonadota</taxon>
        <taxon>Gammaproteobacteria</taxon>
        <taxon>Cellvibrionales</taxon>
        <taxon>Microbulbiferaceae</taxon>
        <taxon>Microbulbifer</taxon>
    </lineage>
</organism>
<evidence type="ECO:0000256" key="1">
    <source>
        <dbReference type="SAM" id="MobiDB-lite"/>
    </source>
</evidence>